<feature type="compositionally biased region" description="Acidic residues" evidence="6">
    <location>
        <begin position="884"/>
        <end position="903"/>
    </location>
</feature>
<name>A0A3Q3XL28_MOLML</name>
<dbReference type="Ensembl" id="ENSMMOT00000028287.1">
    <property type="protein sequence ID" value="ENSMMOP00000027814.1"/>
    <property type="gene ID" value="ENSMMOG00000021017.1"/>
</dbReference>
<dbReference type="GO" id="GO:0042795">
    <property type="term" value="P:snRNA transcription by RNA polymerase II"/>
    <property type="evidence" value="ECO:0007669"/>
    <property type="project" value="TreeGrafter"/>
</dbReference>
<dbReference type="PANTHER" id="PTHR46621:SF1">
    <property type="entry name" value="SNRNA-ACTIVATING PROTEIN COMPLEX SUBUNIT 4"/>
    <property type="match status" value="1"/>
</dbReference>
<organism evidence="9 10">
    <name type="scientific">Mola mola</name>
    <name type="common">Ocean sunfish</name>
    <name type="synonym">Tetraodon mola</name>
    <dbReference type="NCBI Taxonomy" id="94237"/>
    <lineage>
        <taxon>Eukaryota</taxon>
        <taxon>Metazoa</taxon>
        <taxon>Chordata</taxon>
        <taxon>Craniata</taxon>
        <taxon>Vertebrata</taxon>
        <taxon>Euteleostomi</taxon>
        <taxon>Actinopterygii</taxon>
        <taxon>Neopterygii</taxon>
        <taxon>Teleostei</taxon>
        <taxon>Neoteleostei</taxon>
        <taxon>Acanthomorphata</taxon>
        <taxon>Eupercaria</taxon>
        <taxon>Tetraodontiformes</taxon>
        <taxon>Molidae</taxon>
        <taxon>Mola</taxon>
    </lineage>
</organism>
<evidence type="ECO:0000256" key="3">
    <source>
        <dbReference type="ARBA" id="ARBA00023163"/>
    </source>
</evidence>
<dbReference type="AlphaFoldDB" id="A0A3Q3XL28"/>
<dbReference type="Pfam" id="PF00249">
    <property type="entry name" value="Myb_DNA-binding"/>
    <property type="match status" value="1"/>
</dbReference>
<accession>A0A3Q3XL28</accession>
<dbReference type="SUPFAM" id="SSF46689">
    <property type="entry name" value="Homeodomain-like"/>
    <property type="match status" value="2"/>
</dbReference>
<evidence type="ECO:0000256" key="2">
    <source>
        <dbReference type="ARBA" id="ARBA00023125"/>
    </source>
</evidence>
<evidence type="ECO:0000256" key="4">
    <source>
        <dbReference type="ARBA" id="ARBA00023242"/>
    </source>
</evidence>
<dbReference type="SMART" id="SM00717">
    <property type="entry name" value="SANT"/>
    <property type="match status" value="3"/>
</dbReference>
<reference evidence="9" key="1">
    <citation type="submission" date="2025-08" db="UniProtKB">
        <authorList>
            <consortium name="Ensembl"/>
        </authorList>
    </citation>
    <scope>IDENTIFICATION</scope>
</reference>
<dbReference type="InterPro" id="IPR009057">
    <property type="entry name" value="Homeodomain-like_sf"/>
</dbReference>
<dbReference type="GO" id="GO:0042796">
    <property type="term" value="P:snRNA transcription by RNA polymerase III"/>
    <property type="evidence" value="ECO:0007669"/>
    <property type="project" value="TreeGrafter"/>
</dbReference>
<dbReference type="PANTHER" id="PTHR46621">
    <property type="entry name" value="SNRNA-ACTIVATING PROTEIN COMPLEX SUBUNIT 4"/>
    <property type="match status" value="1"/>
</dbReference>
<feature type="domain" description="HTH myb-type" evidence="8">
    <location>
        <begin position="310"/>
        <end position="354"/>
    </location>
</feature>
<dbReference type="CDD" id="cd00167">
    <property type="entry name" value="SANT"/>
    <property type="match status" value="1"/>
</dbReference>
<feature type="region of interest" description="Disordered" evidence="6">
    <location>
        <begin position="649"/>
        <end position="704"/>
    </location>
</feature>
<evidence type="ECO:0000259" key="7">
    <source>
        <dbReference type="PROSITE" id="PS50090"/>
    </source>
</evidence>
<dbReference type="Gene3D" id="1.10.10.60">
    <property type="entry name" value="Homeodomain-like"/>
    <property type="match status" value="1"/>
</dbReference>
<feature type="domain" description="Myb-like" evidence="7">
    <location>
        <begin position="310"/>
        <end position="378"/>
    </location>
</feature>
<sequence length="942" mass="105405">MSVSLSAERDRIQRQVEELEQSLSVTHAELELLSRCLSNCLSARLSVQSELGLSLSAESCLQMNLVYQQVVQETLDQLEALLTQNLRQQKEVVSQLSGPIKDPSREQCPPSSCQLPVNMFLGRFLKPYFKDKLTGLGPPANQETKERTSRMTGCLDNNKMKSWQKTLLIHSVARDVVVPQKQQEKKEDDLIGDRYEEHDWQKISNVDFEGTRDSEDIRSFWQNFLHPSINKSRWNQEEVQQLQEVRHWESIAAELGVRTRSSCLCVVCLSLLLSVSLSLSTCLSLRRGGRYFMEGRGPHQLIYRWNQVLDPSLRKGPWTKEEDQLLLRAVALHGEKDWWKIRMEVPGRHDGACRWAKMAAEIPHRTDGQCLREWRKLSRPPPPPAQVHSPVHICSQPLTAGYPCSRLFLSFLACSYLFSPVLACSHLRSALMMVTPDQLRAHLSRQAEKFRPQGRAQNSASLCRATDRSMEYELQAAITPLIGNLLIPNRTRRTAIDALRERGEGRQLSSTPVFLLLLQTMNVDSVGCKEMIKNRRRGVVFQAPPPDPTSVRMKNPQTIAGMLQQRKMKEEHQVLDQEHSLILDLLRAQSSPCRKRSRSSDPVKEPPVLMQQQTALPGFCLHAGQSMWVMTHMGMVQLAEAPAQGLQVKLVPSSRSPAPAASQPTTSPHQQPIAPRTSALPTSLNHPVHNLAQPLPAPPPGTSSSFPPAFMLHPNPGSYRLARSTPPSPPKLFLPYKGTVRADPAAPPPLRREALKFDPSLMFLESPLAVCDWLSGRRGVQVLGAGVALPYLPPFVSSLSTLSALLRAKTALTKSALSNLLQEGAEEAELVVAVRQLVAERFSSNPAYQLLKARFLSCFTLPALLATIQPTAEKSVTHQANREEGEEEEEEEDEEEEEEEEEGSVGLPALSMTPDQRGCDITSCFSHSLWNFSNFLVLPLSD</sequence>
<feature type="coiled-coil region" evidence="5">
    <location>
        <begin position="2"/>
        <end position="29"/>
    </location>
</feature>
<keyword evidence="10" id="KW-1185">Reference proteome</keyword>
<evidence type="ECO:0000256" key="6">
    <source>
        <dbReference type="SAM" id="MobiDB-lite"/>
    </source>
</evidence>
<evidence type="ECO:0000256" key="5">
    <source>
        <dbReference type="SAM" id="Coils"/>
    </source>
</evidence>
<proteinExistence type="predicted"/>
<keyword evidence="3" id="KW-0804">Transcription</keyword>
<keyword evidence="2" id="KW-0238">DNA-binding</keyword>
<dbReference type="GO" id="GO:0001006">
    <property type="term" value="F:RNA polymerase III type 3 promoter sequence-specific DNA binding"/>
    <property type="evidence" value="ECO:0007669"/>
    <property type="project" value="TreeGrafter"/>
</dbReference>
<evidence type="ECO:0000256" key="1">
    <source>
        <dbReference type="ARBA" id="ARBA00023015"/>
    </source>
</evidence>
<dbReference type="InterPro" id="IPR051575">
    <property type="entry name" value="Myb-like_DNA-bd"/>
</dbReference>
<evidence type="ECO:0000313" key="10">
    <source>
        <dbReference type="Proteomes" id="UP000261620"/>
    </source>
</evidence>
<dbReference type="GO" id="GO:0019185">
    <property type="term" value="C:snRNA-activating protein complex"/>
    <property type="evidence" value="ECO:0007669"/>
    <property type="project" value="TreeGrafter"/>
</dbReference>
<evidence type="ECO:0000259" key="8">
    <source>
        <dbReference type="PROSITE" id="PS51294"/>
    </source>
</evidence>
<feature type="compositionally biased region" description="Low complexity" evidence="6">
    <location>
        <begin position="652"/>
        <end position="668"/>
    </location>
</feature>
<protein>
    <recommendedName>
        <fullName evidence="11">Small nuclear RNA activating complex, polypeptide 4</fullName>
    </recommendedName>
</protein>
<keyword evidence="5" id="KW-0175">Coiled coil</keyword>
<evidence type="ECO:0000313" key="9">
    <source>
        <dbReference type="Ensembl" id="ENSMMOP00000027814.1"/>
    </source>
</evidence>
<keyword evidence="1" id="KW-0805">Transcription regulation</keyword>
<dbReference type="Proteomes" id="UP000261620">
    <property type="component" value="Unplaced"/>
</dbReference>
<reference evidence="9" key="2">
    <citation type="submission" date="2025-09" db="UniProtKB">
        <authorList>
            <consortium name="Ensembl"/>
        </authorList>
    </citation>
    <scope>IDENTIFICATION</scope>
</reference>
<feature type="region of interest" description="Disordered" evidence="6">
    <location>
        <begin position="874"/>
        <end position="913"/>
    </location>
</feature>
<dbReference type="GO" id="GO:0000978">
    <property type="term" value="F:RNA polymerase II cis-regulatory region sequence-specific DNA binding"/>
    <property type="evidence" value="ECO:0007669"/>
    <property type="project" value="TreeGrafter"/>
</dbReference>
<keyword evidence="4" id="KW-0539">Nucleus</keyword>
<dbReference type="InterPro" id="IPR017930">
    <property type="entry name" value="Myb_dom"/>
</dbReference>
<dbReference type="InterPro" id="IPR001005">
    <property type="entry name" value="SANT/Myb"/>
</dbReference>
<dbReference type="PROSITE" id="PS51294">
    <property type="entry name" value="HTH_MYB"/>
    <property type="match status" value="1"/>
</dbReference>
<evidence type="ECO:0008006" key="11">
    <source>
        <dbReference type="Google" id="ProtNLM"/>
    </source>
</evidence>
<dbReference type="PROSITE" id="PS50090">
    <property type="entry name" value="MYB_LIKE"/>
    <property type="match status" value="1"/>
</dbReference>